<dbReference type="Proteomes" id="UP000032141">
    <property type="component" value="Chromosome C4"/>
</dbReference>
<name>A0A0D3BQS4_BRAOL</name>
<evidence type="ECO:0000313" key="2">
    <source>
        <dbReference type="Proteomes" id="UP000032141"/>
    </source>
</evidence>
<reference evidence="1" key="2">
    <citation type="submission" date="2015-03" db="UniProtKB">
        <authorList>
            <consortium name="EnsemblPlants"/>
        </authorList>
    </citation>
    <scope>IDENTIFICATION</scope>
</reference>
<accession>A0A0D3BQS4</accession>
<keyword evidence="2" id="KW-1185">Reference proteome</keyword>
<proteinExistence type="predicted"/>
<dbReference type="Gramene" id="Bo4g027020.1">
    <property type="protein sequence ID" value="Bo4g027020.1"/>
    <property type="gene ID" value="Bo4g027020"/>
</dbReference>
<dbReference type="HOGENOM" id="CLU_2323681_0_0_1"/>
<dbReference type="EnsemblPlants" id="Bo4g027020.1">
    <property type="protein sequence ID" value="Bo4g027020.1"/>
    <property type="gene ID" value="Bo4g027020"/>
</dbReference>
<reference evidence="1 2" key="1">
    <citation type="journal article" date="2014" name="Genome Biol.">
        <title>Transcriptome and methylome profiling reveals relics of genome dominance in the mesopolyploid Brassica oleracea.</title>
        <authorList>
            <person name="Parkin I.A."/>
            <person name="Koh C."/>
            <person name="Tang H."/>
            <person name="Robinson S.J."/>
            <person name="Kagale S."/>
            <person name="Clarke W.E."/>
            <person name="Town C.D."/>
            <person name="Nixon J."/>
            <person name="Krishnakumar V."/>
            <person name="Bidwell S.L."/>
            <person name="Denoeud F."/>
            <person name="Belcram H."/>
            <person name="Links M.G."/>
            <person name="Just J."/>
            <person name="Clarke C."/>
            <person name="Bender T."/>
            <person name="Huebert T."/>
            <person name="Mason A.S."/>
            <person name="Pires J.C."/>
            <person name="Barker G."/>
            <person name="Moore J."/>
            <person name="Walley P.G."/>
            <person name="Manoli S."/>
            <person name="Batley J."/>
            <person name="Edwards D."/>
            <person name="Nelson M.N."/>
            <person name="Wang X."/>
            <person name="Paterson A.H."/>
            <person name="King G."/>
            <person name="Bancroft I."/>
            <person name="Chalhoub B."/>
            <person name="Sharpe A.G."/>
        </authorList>
    </citation>
    <scope>NUCLEOTIDE SEQUENCE</scope>
    <source>
        <strain evidence="1 2">cv. TO1000</strain>
    </source>
</reference>
<dbReference type="OMA" id="MHGANCA"/>
<dbReference type="AlphaFoldDB" id="A0A0D3BQS4"/>
<sequence>MTKLTGVRTAEVENPMGHCEQYPSSYQLPQFLRTLLRIPGPAFAPHISQYKGGGNNPNDNMHGANCASCKFHIGDSSEQEMDASQLLRKQYQTLSRRIP</sequence>
<protein>
    <submittedName>
        <fullName evidence="1">Uncharacterized protein</fullName>
    </submittedName>
</protein>
<organism evidence="1 2">
    <name type="scientific">Brassica oleracea var. oleracea</name>
    <dbReference type="NCBI Taxonomy" id="109376"/>
    <lineage>
        <taxon>Eukaryota</taxon>
        <taxon>Viridiplantae</taxon>
        <taxon>Streptophyta</taxon>
        <taxon>Embryophyta</taxon>
        <taxon>Tracheophyta</taxon>
        <taxon>Spermatophyta</taxon>
        <taxon>Magnoliopsida</taxon>
        <taxon>eudicotyledons</taxon>
        <taxon>Gunneridae</taxon>
        <taxon>Pentapetalae</taxon>
        <taxon>rosids</taxon>
        <taxon>malvids</taxon>
        <taxon>Brassicales</taxon>
        <taxon>Brassicaceae</taxon>
        <taxon>Brassiceae</taxon>
        <taxon>Brassica</taxon>
    </lineage>
</organism>
<evidence type="ECO:0000313" key="1">
    <source>
        <dbReference type="EnsemblPlants" id="Bo4g027020.1"/>
    </source>
</evidence>